<reference evidence="1" key="1">
    <citation type="submission" date="2020-03" db="EMBL/GenBank/DDBJ databases">
        <title>A mixture of massive structural variations and highly conserved coding sequences in Ustilaginoidea virens genome.</title>
        <authorList>
            <person name="Zhang K."/>
            <person name="Zhao Z."/>
            <person name="Zhang Z."/>
            <person name="Li Y."/>
            <person name="Hsiang T."/>
            <person name="Sun W."/>
        </authorList>
    </citation>
    <scope>NUCLEOTIDE SEQUENCE</scope>
    <source>
        <strain evidence="1">UV-8b</strain>
    </source>
</reference>
<evidence type="ECO:0000313" key="2">
    <source>
        <dbReference type="Proteomes" id="UP000027002"/>
    </source>
</evidence>
<dbReference type="EMBL" id="CP072756">
    <property type="protein sequence ID" value="QUC21144.1"/>
    <property type="molecule type" value="Genomic_DNA"/>
</dbReference>
<organism evidence="1 2">
    <name type="scientific">Ustilaginoidea virens</name>
    <name type="common">Rice false smut fungus</name>
    <name type="synonym">Villosiclava virens</name>
    <dbReference type="NCBI Taxonomy" id="1159556"/>
    <lineage>
        <taxon>Eukaryota</taxon>
        <taxon>Fungi</taxon>
        <taxon>Dikarya</taxon>
        <taxon>Ascomycota</taxon>
        <taxon>Pezizomycotina</taxon>
        <taxon>Sordariomycetes</taxon>
        <taxon>Hypocreomycetidae</taxon>
        <taxon>Hypocreales</taxon>
        <taxon>Clavicipitaceae</taxon>
        <taxon>Ustilaginoidea</taxon>
    </lineage>
</organism>
<proteinExistence type="predicted"/>
<dbReference type="Proteomes" id="UP000027002">
    <property type="component" value="Chromosome 4"/>
</dbReference>
<dbReference type="KEGG" id="uvi:66066164"/>
<gene>
    <name evidence="1" type="ORF">UV8b_05387</name>
</gene>
<dbReference type="AlphaFoldDB" id="A0A8E5HTA2"/>
<keyword evidence="2" id="KW-1185">Reference proteome</keyword>
<name>A0A8E5HTA2_USTVR</name>
<evidence type="ECO:0000313" key="1">
    <source>
        <dbReference type="EMBL" id="QUC21144.1"/>
    </source>
</evidence>
<protein>
    <submittedName>
        <fullName evidence="1">Uncharacterized protein</fullName>
    </submittedName>
</protein>
<dbReference type="GeneID" id="66066164"/>
<dbReference type="RefSeq" id="XP_042998817.1">
    <property type="nucleotide sequence ID" value="XM_043142884.1"/>
</dbReference>
<accession>A0A8E5HTA2</accession>
<sequence length="221" mass="23825">MPQPAWNATQTQRNATPRLRARSLACLTFSPLPLLHAEAEPTQGPHSALDGFATDQHLRSAVGVGQKQPLSCVSQLSLARGVGKPARGGFPGMRCRETRRFRNAPGFTFLGRNNRCRMARHGRRSCRETRRKPVSPTTPGLYGAGAGAGAVAGPVASALHLDGLINGRSTEGIAQLGAPQVIAETTWRPSCFLFLLHFKFLLVKPALVPVFLIIHPHLSLC</sequence>